<dbReference type="RefSeq" id="WP_239365409.1">
    <property type="nucleotide sequence ID" value="NZ_JAKREW010000010.1"/>
</dbReference>
<dbReference type="Proteomes" id="UP001201701">
    <property type="component" value="Unassembled WGS sequence"/>
</dbReference>
<name>A0ABS9QEK6_9HYPH</name>
<sequence>MRTYLNHACLAGIAATFAANSTLAQSPDILGPVSAGHVAAISDGDYIASTYADTILSPPEAGYRDMLTVLSIERGKVTQRALPVSNSVTAAPEIMELAPDGRTAFVTERLGERPAGGMKVADLPPGNRLFAIDLADDDDLRLADTAEVGSNPEALAVSPDGRRIAIVSNSPRASLLQIVAFADGVFGEIQHFDLAEIGVTGTADAPRGGVTATNVQWHPSGRYLAVNITTQNRVAFIELIHESGKLAAELWDNVVDVGKDPFVGRFTPDGRHYLTSNWGRDFNAKSLEGRVPEAPSTLSVIRLAQQGATTARHEVAMTHETGISAEGIAVSPSGTLVATINMQDTNFPPQSPRYKREASVSLLTFDPESSRLEKVGDYVFEGVLPEGGSFTPSGSHLLVTVFEGHKGATSRTGPGLEVFRVVEGQKPSLESLGRVPLPHGVHHVDVAPR</sequence>
<evidence type="ECO:0000256" key="1">
    <source>
        <dbReference type="SAM" id="SignalP"/>
    </source>
</evidence>
<dbReference type="InterPro" id="IPR051200">
    <property type="entry name" value="Host-pathogen_enzymatic-act"/>
</dbReference>
<feature type="signal peptide" evidence="1">
    <location>
        <begin position="1"/>
        <end position="24"/>
    </location>
</feature>
<evidence type="ECO:0008006" key="4">
    <source>
        <dbReference type="Google" id="ProtNLM"/>
    </source>
</evidence>
<proteinExistence type="predicted"/>
<keyword evidence="3" id="KW-1185">Reference proteome</keyword>
<dbReference type="InterPro" id="IPR011048">
    <property type="entry name" value="Haem_d1_sf"/>
</dbReference>
<evidence type="ECO:0000313" key="3">
    <source>
        <dbReference type="Proteomes" id="UP001201701"/>
    </source>
</evidence>
<feature type="chain" id="PRO_5045838004" description="Lactonase family protein" evidence="1">
    <location>
        <begin position="25"/>
        <end position="449"/>
    </location>
</feature>
<dbReference type="PANTHER" id="PTHR47197:SF3">
    <property type="entry name" value="DIHYDRO-HEME D1 DEHYDROGENASE"/>
    <property type="match status" value="1"/>
</dbReference>
<reference evidence="2 3" key="1">
    <citation type="submission" date="2022-02" db="EMBL/GenBank/DDBJ databases">
        <title>Draft genome sequence of Mezorhizobium retamae strain IRAMC:0171 isolated from Retama raetam nodules.</title>
        <authorList>
            <person name="Bengaied R."/>
            <person name="Sbissi I."/>
            <person name="Huber K."/>
            <person name="Ghodbane F."/>
            <person name="Nouioui I."/>
            <person name="Tarhouni M."/>
            <person name="Gtari M."/>
        </authorList>
    </citation>
    <scope>NUCLEOTIDE SEQUENCE [LARGE SCALE GENOMIC DNA]</scope>
    <source>
        <strain evidence="2 3">IRAMC:0171</strain>
    </source>
</reference>
<accession>A0ABS9QEK6</accession>
<dbReference type="SUPFAM" id="SSF51004">
    <property type="entry name" value="C-terminal (heme d1) domain of cytochrome cd1-nitrite reductase"/>
    <property type="match status" value="1"/>
</dbReference>
<organism evidence="2 3">
    <name type="scientific">Mesorhizobium retamae</name>
    <dbReference type="NCBI Taxonomy" id="2912854"/>
    <lineage>
        <taxon>Bacteria</taxon>
        <taxon>Pseudomonadati</taxon>
        <taxon>Pseudomonadota</taxon>
        <taxon>Alphaproteobacteria</taxon>
        <taxon>Hyphomicrobiales</taxon>
        <taxon>Phyllobacteriaceae</taxon>
        <taxon>Mesorhizobium</taxon>
    </lineage>
</organism>
<comment type="caution">
    <text evidence="2">The sequence shown here is derived from an EMBL/GenBank/DDBJ whole genome shotgun (WGS) entry which is preliminary data.</text>
</comment>
<dbReference type="PANTHER" id="PTHR47197">
    <property type="entry name" value="PROTEIN NIRF"/>
    <property type="match status" value="1"/>
</dbReference>
<keyword evidence="1" id="KW-0732">Signal</keyword>
<dbReference type="InterPro" id="IPR015943">
    <property type="entry name" value="WD40/YVTN_repeat-like_dom_sf"/>
</dbReference>
<protein>
    <recommendedName>
        <fullName evidence="4">Lactonase family protein</fullName>
    </recommendedName>
</protein>
<gene>
    <name evidence="2" type="ORF">L4923_12565</name>
</gene>
<dbReference type="EMBL" id="JAKREW010000010">
    <property type="protein sequence ID" value="MCG7505847.1"/>
    <property type="molecule type" value="Genomic_DNA"/>
</dbReference>
<evidence type="ECO:0000313" key="2">
    <source>
        <dbReference type="EMBL" id="MCG7505847.1"/>
    </source>
</evidence>
<dbReference type="Gene3D" id="2.130.10.10">
    <property type="entry name" value="YVTN repeat-like/Quinoprotein amine dehydrogenase"/>
    <property type="match status" value="2"/>
</dbReference>